<dbReference type="Proteomes" id="UP001634394">
    <property type="component" value="Unassembled WGS sequence"/>
</dbReference>
<accession>A0ABD3UVZ2</accession>
<dbReference type="EMBL" id="JBJQND010000015">
    <property type="protein sequence ID" value="KAL3852931.1"/>
    <property type="molecule type" value="Genomic_DNA"/>
</dbReference>
<evidence type="ECO:0000313" key="2">
    <source>
        <dbReference type="Proteomes" id="UP001634394"/>
    </source>
</evidence>
<dbReference type="AlphaFoldDB" id="A0ABD3UVZ2"/>
<keyword evidence="2" id="KW-1185">Reference proteome</keyword>
<dbReference type="PANTHER" id="PTHR16155:SF19">
    <property type="entry name" value="DED DOMAIN-CONTAINING PROTEIN"/>
    <property type="match status" value="1"/>
</dbReference>
<sequence>MPHSPLPEKKAEKLFQKMCMGQQALDKSLLPILVLTKPDDNKIKSQAWVDSFKFIRLGNWACVFDFDDCSYEQGIIGRIFPKVRALVISEDKFKFVENVVQLRDDLQCPEKVIWDYSNERKELEKVHKGRKEWNYEYSSSIKGAVQFFQQRCLIPKKRAIVILFLLSNDFAGVVETLYEHVGHFSWKHIVIIADDTEIYENFSHIIESERSYDRTELASSSIVGLSWKEVSSVFEEAMGIEDDSDCKIPTSSGATINCQSKISRATKGYKNTQCHCMRK</sequence>
<gene>
    <name evidence="1" type="ORF">ACJMK2_016536</name>
</gene>
<name>A0ABD3UVZ2_SINWO</name>
<dbReference type="PANTHER" id="PTHR16155">
    <property type="entry name" value="DED DOMAIN-CONTAINING PROTEIN"/>
    <property type="match status" value="1"/>
</dbReference>
<comment type="caution">
    <text evidence="1">The sequence shown here is derived from an EMBL/GenBank/DDBJ whole genome shotgun (WGS) entry which is preliminary data.</text>
</comment>
<protein>
    <submittedName>
        <fullName evidence="1">Uncharacterized protein</fullName>
    </submittedName>
</protein>
<reference evidence="1 2" key="1">
    <citation type="submission" date="2024-11" db="EMBL/GenBank/DDBJ databases">
        <title>Chromosome-level genome assembly of the freshwater bivalve Anodonta woodiana.</title>
        <authorList>
            <person name="Chen X."/>
        </authorList>
    </citation>
    <scope>NUCLEOTIDE SEQUENCE [LARGE SCALE GENOMIC DNA]</scope>
    <source>
        <strain evidence="1">MN2024</strain>
        <tissue evidence="1">Gills</tissue>
    </source>
</reference>
<evidence type="ECO:0000313" key="1">
    <source>
        <dbReference type="EMBL" id="KAL3852931.1"/>
    </source>
</evidence>
<organism evidence="1 2">
    <name type="scientific">Sinanodonta woodiana</name>
    <name type="common">Chinese pond mussel</name>
    <name type="synonym">Anodonta woodiana</name>
    <dbReference type="NCBI Taxonomy" id="1069815"/>
    <lineage>
        <taxon>Eukaryota</taxon>
        <taxon>Metazoa</taxon>
        <taxon>Spiralia</taxon>
        <taxon>Lophotrochozoa</taxon>
        <taxon>Mollusca</taxon>
        <taxon>Bivalvia</taxon>
        <taxon>Autobranchia</taxon>
        <taxon>Heteroconchia</taxon>
        <taxon>Palaeoheterodonta</taxon>
        <taxon>Unionida</taxon>
        <taxon>Unionoidea</taxon>
        <taxon>Unionidae</taxon>
        <taxon>Unioninae</taxon>
        <taxon>Sinanodonta</taxon>
    </lineage>
</organism>
<proteinExistence type="predicted"/>